<feature type="binding site" evidence="8">
    <location>
        <position position="22"/>
    </location>
    <ligand>
        <name>substrate</name>
    </ligand>
</feature>
<feature type="domain" description="Plant heme peroxidase family profile" evidence="12">
    <location>
        <begin position="31"/>
        <end position="160"/>
    </location>
</feature>
<gene>
    <name evidence="13" type="ORF">GLYMA_02G079800</name>
</gene>
<dbReference type="InParanoid" id="A0A0R0KZD9"/>
<dbReference type="PANTHER" id="PTHR31517:SF48">
    <property type="entry name" value="PEROXIDASE 16-RELATED"/>
    <property type="match status" value="1"/>
</dbReference>
<reference evidence="13 14" key="1">
    <citation type="journal article" date="2010" name="Nature">
        <title>Genome sequence of the palaeopolyploid soybean.</title>
        <authorList>
            <person name="Schmutz J."/>
            <person name="Cannon S.B."/>
            <person name="Schlueter J."/>
            <person name="Ma J."/>
            <person name="Mitros T."/>
            <person name="Nelson W."/>
            <person name="Hyten D.L."/>
            <person name="Song Q."/>
            <person name="Thelen J.J."/>
            <person name="Cheng J."/>
            <person name="Xu D."/>
            <person name="Hellsten U."/>
            <person name="May G.D."/>
            <person name="Yu Y."/>
            <person name="Sakurai T."/>
            <person name="Umezawa T."/>
            <person name="Bhattacharyya M.K."/>
            <person name="Sandhu D."/>
            <person name="Valliyodan B."/>
            <person name="Lindquist E."/>
            <person name="Peto M."/>
            <person name="Grant D."/>
            <person name="Shu S."/>
            <person name="Goodstein D."/>
            <person name="Barry K."/>
            <person name="Futrell-Griggs M."/>
            <person name="Abernathy B."/>
            <person name="Du J."/>
            <person name="Tian Z."/>
            <person name="Zhu L."/>
            <person name="Gill N."/>
            <person name="Joshi T."/>
            <person name="Libault M."/>
            <person name="Sethuraman A."/>
            <person name="Zhang X.-C."/>
            <person name="Shinozaki K."/>
            <person name="Nguyen H.T."/>
            <person name="Wing R.A."/>
            <person name="Cregan P."/>
            <person name="Specht J."/>
            <person name="Grimwood J."/>
            <person name="Rokhsar D."/>
            <person name="Stacey G."/>
            <person name="Shoemaker R.C."/>
            <person name="Jackson S.A."/>
        </authorList>
    </citation>
    <scope>NUCLEOTIDE SEQUENCE [LARGE SCALE GENOMIC DNA]</scope>
    <source>
        <strain evidence="14">cv. Williams 82</strain>
        <tissue evidence="13">Callus</tissue>
    </source>
</reference>
<evidence type="ECO:0000256" key="3">
    <source>
        <dbReference type="ARBA" id="ARBA00022559"/>
    </source>
</evidence>
<proteinExistence type="inferred from homology"/>
<keyword evidence="3" id="KW-0575">Peroxidase</keyword>
<evidence type="ECO:0000256" key="11">
    <source>
        <dbReference type="RuleBase" id="RU004241"/>
    </source>
</evidence>
<dbReference type="Gramene" id="KRH70265">
    <property type="protein sequence ID" value="KRH70265"/>
    <property type="gene ID" value="GLYMA_02G079800"/>
</dbReference>
<dbReference type="PRINTS" id="PR00458">
    <property type="entry name" value="PEROXIDASE"/>
</dbReference>
<dbReference type="AlphaFoldDB" id="A0A0R0KZD9"/>
<keyword evidence="4" id="KW-0349">Heme</keyword>
<dbReference type="EC" id="1.11.1.7" evidence="2"/>
<dbReference type="InterPro" id="IPR010255">
    <property type="entry name" value="Haem_peroxidase_sf"/>
</dbReference>
<dbReference type="Gene3D" id="1.10.420.10">
    <property type="entry name" value="Peroxidase, domain 2"/>
    <property type="match status" value="1"/>
</dbReference>
<dbReference type="PROSITE" id="PS50873">
    <property type="entry name" value="PEROXIDASE_4"/>
    <property type="match status" value="1"/>
</dbReference>
<evidence type="ECO:0000256" key="4">
    <source>
        <dbReference type="ARBA" id="ARBA00022617"/>
    </source>
</evidence>
<dbReference type="SUPFAM" id="SSF48113">
    <property type="entry name" value="Heme-dependent peroxidases"/>
    <property type="match status" value="1"/>
</dbReference>
<keyword evidence="15" id="KW-1185">Reference proteome</keyword>
<evidence type="ECO:0000256" key="5">
    <source>
        <dbReference type="ARBA" id="ARBA00022723"/>
    </source>
</evidence>
<feature type="binding site" evidence="9">
    <location>
        <position position="96"/>
    </location>
    <ligand>
        <name>Ca(2+)</name>
        <dbReference type="ChEBI" id="CHEBI:29108"/>
        <label>2</label>
    </ligand>
</feature>
<feature type="binding site" evidence="9">
    <location>
        <position position="49"/>
    </location>
    <ligand>
        <name>Ca(2+)</name>
        <dbReference type="ChEBI" id="CHEBI:29108"/>
        <label>2</label>
    </ligand>
</feature>
<dbReference type="Proteomes" id="UP000008827">
    <property type="component" value="Chromosome 2"/>
</dbReference>
<comment type="similarity">
    <text evidence="11">Belongs to the peroxidase family.</text>
</comment>
<dbReference type="EMBL" id="CM000835">
    <property type="protein sequence ID" value="KRH70265.1"/>
    <property type="molecule type" value="Genomic_DNA"/>
</dbReference>
<feature type="disulfide bond" evidence="10">
    <location>
        <begin position="50"/>
        <end position="76"/>
    </location>
</feature>
<evidence type="ECO:0000256" key="1">
    <source>
        <dbReference type="ARBA" id="ARBA00000189"/>
    </source>
</evidence>
<feature type="binding site" evidence="9">
    <location>
        <position position="88"/>
    </location>
    <ligand>
        <name>Ca(2+)</name>
        <dbReference type="ChEBI" id="CHEBI:29108"/>
        <label>2</label>
    </ligand>
</feature>
<evidence type="ECO:0000313" key="13">
    <source>
        <dbReference type="EMBL" id="KRH70265.1"/>
    </source>
</evidence>
<feature type="binding site" description="axial binding residue" evidence="9">
    <location>
        <position position="48"/>
    </location>
    <ligand>
        <name>heme b</name>
        <dbReference type="ChEBI" id="CHEBI:60344"/>
    </ligand>
    <ligandPart>
        <name>Fe</name>
        <dbReference type="ChEBI" id="CHEBI:18248"/>
    </ligandPart>
</feature>
<evidence type="ECO:0000256" key="10">
    <source>
        <dbReference type="PIRSR" id="PIRSR600823-5"/>
    </source>
</evidence>
<dbReference type="OMA" id="PAIGPMF"/>
<dbReference type="SMR" id="A0A0R0KZD9"/>
<dbReference type="GO" id="GO:0006979">
    <property type="term" value="P:response to oxidative stress"/>
    <property type="evidence" value="ECO:0007669"/>
    <property type="project" value="InterPro"/>
</dbReference>
<dbReference type="GO" id="GO:0046872">
    <property type="term" value="F:metal ion binding"/>
    <property type="evidence" value="ECO:0007669"/>
    <property type="project" value="UniProtKB-KW"/>
</dbReference>
<dbReference type="Pfam" id="PF00141">
    <property type="entry name" value="peroxidase"/>
    <property type="match status" value="1"/>
</dbReference>
<dbReference type="GO" id="GO:0004601">
    <property type="term" value="F:peroxidase activity"/>
    <property type="evidence" value="ECO:0000318"/>
    <property type="project" value="GO_Central"/>
</dbReference>
<protein>
    <recommendedName>
        <fullName evidence="2">peroxidase</fullName>
        <ecNumber evidence="2">1.11.1.7</ecNumber>
    </recommendedName>
</protein>
<dbReference type="OrthoDB" id="1723630at2759"/>
<dbReference type="InterPro" id="IPR002016">
    <property type="entry name" value="Haem_peroxidase"/>
</dbReference>
<organism evidence="13">
    <name type="scientific">Glycine max</name>
    <name type="common">Soybean</name>
    <name type="synonym">Glycine hispida</name>
    <dbReference type="NCBI Taxonomy" id="3847"/>
    <lineage>
        <taxon>Eukaryota</taxon>
        <taxon>Viridiplantae</taxon>
        <taxon>Streptophyta</taxon>
        <taxon>Embryophyta</taxon>
        <taxon>Tracheophyta</taxon>
        <taxon>Spermatophyta</taxon>
        <taxon>Magnoliopsida</taxon>
        <taxon>eudicotyledons</taxon>
        <taxon>Gunneridae</taxon>
        <taxon>Pentapetalae</taxon>
        <taxon>rosids</taxon>
        <taxon>fabids</taxon>
        <taxon>Fabales</taxon>
        <taxon>Fabaceae</taxon>
        <taxon>Papilionoideae</taxon>
        <taxon>50 kb inversion clade</taxon>
        <taxon>NPAAA clade</taxon>
        <taxon>indigoferoid/millettioid clade</taxon>
        <taxon>Phaseoleae</taxon>
        <taxon>Glycine</taxon>
        <taxon>Glycine subgen. Soja</taxon>
    </lineage>
</organism>
<dbReference type="STRING" id="3847.A0A0R0KZD9"/>
<comment type="cofactor">
    <cofactor evidence="9">
        <name>heme b</name>
        <dbReference type="ChEBI" id="CHEBI:60344"/>
    </cofactor>
    <text evidence="9">Binds 1 heme b (iron(II)-protoporphyrin IX) group per subunit.</text>
</comment>
<evidence type="ECO:0000256" key="9">
    <source>
        <dbReference type="PIRSR" id="PIRSR600823-3"/>
    </source>
</evidence>
<dbReference type="GO" id="GO:0006950">
    <property type="term" value="P:response to stress"/>
    <property type="evidence" value="ECO:0000318"/>
    <property type="project" value="GO_Central"/>
</dbReference>
<name>A0A0R0KZD9_SOYBN</name>
<accession>A0A0R0KZD9</accession>
<dbReference type="GO" id="GO:0009505">
    <property type="term" value="C:plant-type cell wall"/>
    <property type="evidence" value="ECO:0000318"/>
    <property type="project" value="GO_Central"/>
</dbReference>
<evidence type="ECO:0000256" key="8">
    <source>
        <dbReference type="PIRSR" id="PIRSR600823-2"/>
    </source>
</evidence>
<sequence>MEMMMELLSSALECRDGTRDLPKPFNTTGVFTAKNFDVTDVVALSGTHTCGTFFNRLSPLDPNIDKTLAKQLQSTCPDANSGNTANLDIRTPTLFDNKYYLDLMNRQGVFTSDQDLLSDKRTKALTLFFDKFVDATIRLSQLDVLTGNQGEIRAKCNVVNARKSLLTSVVQLVDQF</sequence>
<keyword evidence="7 9" id="KW-0408">Iron</keyword>
<feature type="binding site" evidence="9">
    <location>
        <position position="91"/>
    </location>
    <ligand>
        <name>Ca(2+)</name>
        <dbReference type="ChEBI" id="CHEBI:29108"/>
        <label>2</label>
    </ligand>
</feature>
<dbReference type="InterPro" id="IPR000823">
    <property type="entry name" value="Peroxidase_pln"/>
</dbReference>
<evidence type="ECO:0000313" key="15">
    <source>
        <dbReference type="Proteomes" id="UP000008827"/>
    </source>
</evidence>
<dbReference type="PRINTS" id="PR00461">
    <property type="entry name" value="PLPEROXIDASE"/>
</dbReference>
<evidence type="ECO:0000313" key="14">
    <source>
        <dbReference type="EnsemblPlants" id="KRH70265"/>
    </source>
</evidence>
<dbReference type="GO" id="GO:0020037">
    <property type="term" value="F:heme binding"/>
    <property type="evidence" value="ECO:0007669"/>
    <property type="project" value="InterPro"/>
</dbReference>
<evidence type="ECO:0000256" key="6">
    <source>
        <dbReference type="ARBA" id="ARBA00023002"/>
    </source>
</evidence>
<keyword evidence="10" id="KW-1015">Disulfide bond</keyword>
<keyword evidence="5 9" id="KW-0479">Metal-binding</keyword>
<dbReference type="PaxDb" id="3847-GLYMA02G08780.2"/>
<evidence type="ECO:0000256" key="7">
    <source>
        <dbReference type="ARBA" id="ARBA00023004"/>
    </source>
</evidence>
<evidence type="ECO:0000256" key="2">
    <source>
        <dbReference type="ARBA" id="ARBA00012313"/>
    </source>
</evidence>
<comment type="catalytic activity">
    <reaction evidence="1">
        <text>2 a phenolic donor + H2O2 = 2 a phenolic radical donor + 2 H2O</text>
        <dbReference type="Rhea" id="RHEA:56136"/>
        <dbReference type="ChEBI" id="CHEBI:15377"/>
        <dbReference type="ChEBI" id="CHEBI:16240"/>
        <dbReference type="ChEBI" id="CHEBI:139520"/>
        <dbReference type="ChEBI" id="CHEBI:139521"/>
        <dbReference type="EC" id="1.11.1.7"/>
    </reaction>
</comment>
<reference evidence="13" key="3">
    <citation type="submission" date="2018-07" db="EMBL/GenBank/DDBJ databases">
        <title>WGS assembly of Glycine max.</title>
        <authorList>
            <person name="Schmutz J."/>
            <person name="Cannon S."/>
            <person name="Schlueter J."/>
            <person name="Ma J."/>
            <person name="Mitros T."/>
            <person name="Nelson W."/>
            <person name="Hyten D."/>
            <person name="Song Q."/>
            <person name="Thelen J."/>
            <person name="Cheng J."/>
            <person name="Xu D."/>
            <person name="Hellsten U."/>
            <person name="May G."/>
            <person name="Yu Y."/>
            <person name="Sakurai T."/>
            <person name="Umezawa T."/>
            <person name="Bhattacharyya M."/>
            <person name="Sandhu D."/>
            <person name="Valliyodan B."/>
            <person name="Lindquist E."/>
            <person name="Peto M."/>
            <person name="Grant D."/>
            <person name="Shu S."/>
            <person name="Goodstein D."/>
            <person name="Barry K."/>
            <person name="Futrell-Griggs M."/>
            <person name="Abernathy B."/>
            <person name="Du J."/>
            <person name="Tian Z."/>
            <person name="Zhu L."/>
            <person name="Gill N."/>
            <person name="Joshi T."/>
            <person name="Libault M."/>
            <person name="Sethuraman A."/>
            <person name="Zhang X."/>
            <person name="Shinozaki K."/>
            <person name="Nguyen H."/>
            <person name="Wing R."/>
            <person name="Cregan P."/>
            <person name="Specht J."/>
            <person name="Grimwood J."/>
            <person name="Rokhsar D."/>
            <person name="Stacey G."/>
            <person name="Shoemaker R."/>
            <person name="Jackson S."/>
        </authorList>
    </citation>
    <scope>NUCLEOTIDE SEQUENCE</scope>
    <source>
        <tissue evidence="13">Callus</tissue>
    </source>
</reference>
<keyword evidence="6" id="KW-0560">Oxidoreductase</keyword>
<dbReference type="EnsemblPlants" id="KRH70265">
    <property type="protein sequence ID" value="KRH70265"/>
    <property type="gene ID" value="GLYMA_02G079800"/>
</dbReference>
<dbReference type="GO" id="GO:0140825">
    <property type="term" value="F:lactoperoxidase activity"/>
    <property type="evidence" value="ECO:0007669"/>
    <property type="project" value="UniProtKB-EC"/>
</dbReference>
<reference evidence="14" key="2">
    <citation type="submission" date="2018-02" db="UniProtKB">
        <authorList>
            <consortium name="EnsemblPlants"/>
        </authorList>
    </citation>
    <scope>IDENTIFICATION</scope>
    <source>
        <strain evidence="14">Williams 82</strain>
    </source>
</reference>
<keyword evidence="9" id="KW-0106">Calcium</keyword>
<evidence type="ECO:0000259" key="12">
    <source>
        <dbReference type="PROSITE" id="PS50873"/>
    </source>
</evidence>
<comment type="cofactor">
    <cofactor evidence="9">
        <name>Ca(2+)</name>
        <dbReference type="ChEBI" id="CHEBI:29108"/>
    </cofactor>
    <text evidence="9">Binds 2 calcium ions per subunit.</text>
</comment>
<dbReference type="PANTHER" id="PTHR31517">
    <property type="match status" value="1"/>
</dbReference>